<evidence type="ECO:0000313" key="1">
    <source>
        <dbReference type="EMBL" id="KAH0891477.1"/>
    </source>
</evidence>
<gene>
    <name evidence="1" type="ORF">HID58_053906</name>
</gene>
<dbReference type="EMBL" id="JAGKQM010000013">
    <property type="protein sequence ID" value="KAH0891477.1"/>
    <property type="molecule type" value="Genomic_DNA"/>
</dbReference>
<feature type="non-terminal residue" evidence="1">
    <location>
        <position position="160"/>
    </location>
</feature>
<organism evidence="1 2">
    <name type="scientific">Brassica napus</name>
    <name type="common">Rape</name>
    <dbReference type="NCBI Taxonomy" id="3708"/>
    <lineage>
        <taxon>Eukaryota</taxon>
        <taxon>Viridiplantae</taxon>
        <taxon>Streptophyta</taxon>
        <taxon>Embryophyta</taxon>
        <taxon>Tracheophyta</taxon>
        <taxon>Spermatophyta</taxon>
        <taxon>Magnoliopsida</taxon>
        <taxon>eudicotyledons</taxon>
        <taxon>Gunneridae</taxon>
        <taxon>Pentapetalae</taxon>
        <taxon>rosids</taxon>
        <taxon>malvids</taxon>
        <taxon>Brassicales</taxon>
        <taxon>Brassicaceae</taxon>
        <taxon>Brassiceae</taxon>
        <taxon>Brassica</taxon>
    </lineage>
</organism>
<keyword evidence="2" id="KW-1185">Reference proteome</keyword>
<accession>A0ABQ8AG00</accession>
<proteinExistence type="predicted"/>
<name>A0ABQ8AG00_BRANA</name>
<protein>
    <submittedName>
        <fullName evidence="1">Uncharacterized protein</fullName>
    </submittedName>
</protein>
<comment type="caution">
    <text evidence="1">The sequence shown here is derived from an EMBL/GenBank/DDBJ whole genome shotgun (WGS) entry which is preliminary data.</text>
</comment>
<reference evidence="1 2" key="1">
    <citation type="submission" date="2021-05" db="EMBL/GenBank/DDBJ databases">
        <title>Genome Assembly of Synthetic Allotetraploid Brassica napus Reveals Homoeologous Exchanges between Subgenomes.</title>
        <authorList>
            <person name="Davis J.T."/>
        </authorList>
    </citation>
    <scope>NUCLEOTIDE SEQUENCE [LARGE SCALE GENOMIC DNA]</scope>
    <source>
        <strain evidence="2">cv. Da-Ae</strain>
        <tissue evidence="1">Seedling</tissue>
    </source>
</reference>
<dbReference type="Proteomes" id="UP000824890">
    <property type="component" value="Unassembled WGS sequence"/>
</dbReference>
<sequence>EEHTVAPRASGRVPAPVAPFVSRFPSVCFDLLSNPIYFRIWARILLREEFCLWRPSNGGNSFFSGFLCPFQDGDVPCGGYVSLVCARTVVVVISLRRLIFPSKTRLRLRGCGGHGLRFVTVMHAPVVAGETRPCSDVGSPGGGDDAGSYLEVGRITRCRW</sequence>
<evidence type="ECO:0000313" key="2">
    <source>
        <dbReference type="Proteomes" id="UP000824890"/>
    </source>
</evidence>
<feature type="non-terminal residue" evidence="1">
    <location>
        <position position="1"/>
    </location>
</feature>